<reference evidence="1" key="1">
    <citation type="submission" date="2017-08" db="EMBL/GenBank/DDBJ databases">
        <authorList>
            <person name="Polle J.E."/>
            <person name="Barry K."/>
            <person name="Cushman J."/>
            <person name="Schmutz J."/>
            <person name="Tran D."/>
            <person name="Hathwaick L.T."/>
            <person name="Yim W.C."/>
            <person name="Jenkins J."/>
            <person name="Mckie-Krisberg Z.M."/>
            <person name="Prochnik S."/>
            <person name="Lindquist E."/>
            <person name="Dockter R.B."/>
            <person name="Adam C."/>
            <person name="Molina H."/>
            <person name="Bunkerborg J."/>
            <person name="Jin E."/>
            <person name="Buchheim M."/>
            <person name="Magnuson J."/>
        </authorList>
    </citation>
    <scope>NUCLEOTIDE SEQUENCE</scope>
    <source>
        <strain evidence="1">CCAP 19/18</strain>
    </source>
</reference>
<accession>A0ABQ7G651</accession>
<dbReference type="EMBL" id="MU070080">
    <property type="protein sequence ID" value="KAF5830081.1"/>
    <property type="molecule type" value="Genomic_DNA"/>
</dbReference>
<comment type="caution">
    <text evidence="1">The sequence shown here is derived from an EMBL/GenBank/DDBJ whole genome shotgun (WGS) entry which is preliminary data.</text>
</comment>
<organism evidence="1 2">
    <name type="scientific">Dunaliella salina</name>
    <name type="common">Green alga</name>
    <name type="synonym">Protococcus salinus</name>
    <dbReference type="NCBI Taxonomy" id="3046"/>
    <lineage>
        <taxon>Eukaryota</taxon>
        <taxon>Viridiplantae</taxon>
        <taxon>Chlorophyta</taxon>
        <taxon>core chlorophytes</taxon>
        <taxon>Chlorophyceae</taxon>
        <taxon>CS clade</taxon>
        <taxon>Chlamydomonadales</taxon>
        <taxon>Dunaliellaceae</taxon>
        <taxon>Dunaliella</taxon>
    </lineage>
</organism>
<evidence type="ECO:0000313" key="1">
    <source>
        <dbReference type="EMBL" id="KAF5830081.1"/>
    </source>
</evidence>
<proteinExistence type="predicted"/>
<dbReference type="Proteomes" id="UP000815325">
    <property type="component" value="Unassembled WGS sequence"/>
</dbReference>
<keyword evidence="2" id="KW-1185">Reference proteome</keyword>
<sequence>MVGAKSLASLEQLRDGVPFYPLFRACALLQGRLQCLFQALYQLLFGHCALWEPPLPAHQGGSNMSVACMTS</sequence>
<protein>
    <submittedName>
        <fullName evidence="1">Uncharacterized protein</fullName>
    </submittedName>
</protein>
<gene>
    <name evidence="1" type="ORF">DUNSADRAFT_15042</name>
</gene>
<evidence type="ECO:0000313" key="2">
    <source>
        <dbReference type="Proteomes" id="UP000815325"/>
    </source>
</evidence>
<name>A0ABQ7G651_DUNSA</name>